<comment type="caution">
    <text evidence="2">Lacks conserved residue(s) required for the propagation of feature annotation.</text>
</comment>
<sequence>MDYLNIERTSKIFSIFTLAIFENDACNTSSVNRTGICFSARECVSRGGRAEGTCAGGYGVCCLFEISCDSNSLNNGTYFQNPNFPSTYTETRTCIASFRKIHSNVCQFRLDFLSFDIGNPTFGVCNEDRLVISGQSQNSIVPPLCGFNTGQHLYLEVSGTEGPIQLNVISQGSRARSFDIRVTQINCDSRNLAPPNCLQYHTGIQGQFQSFNYVSDVMITDQGYFNNLDYTICFRKEVGFCTMTYFLPEFMQAPNQQQQTQASPFFAIEMSAGGAGQQLTTAGAGMQDCPTDYIILASIRLCGGRLNDKLVNNIPANSNKDIVGE</sequence>
<evidence type="ECO:0000256" key="1">
    <source>
        <dbReference type="ARBA" id="ARBA00023157"/>
    </source>
</evidence>
<dbReference type="Pfam" id="PF00431">
    <property type="entry name" value="CUB"/>
    <property type="match status" value="1"/>
</dbReference>
<dbReference type="InterPro" id="IPR058698">
    <property type="entry name" value="CUB_metazoa"/>
</dbReference>
<keyword evidence="1" id="KW-1015">Disulfide bond</keyword>
<protein>
    <submittedName>
        <fullName evidence="5">Uncharacterized protein LOC106478432</fullName>
    </submittedName>
</protein>
<evidence type="ECO:0000259" key="3">
    <source>
        <dbReference type="PROSITE" id="PS01180"/>
    </source>
</evidence>
<dbReference type="Proteomes" id="UP000694941">
    <property type="component" value="Unplaced"/>
</dbReference>
<dbReference type="InterPro" id="IPR000859">
    <property type="entry name" value="CUB_dom"/>
</dbReference>
<keyword evidence="4" id="KW-1185">Reference proteome</keyword>
<accession>A0ABM1S281</accession>
<dbReference type="PANTHER" id="PTHR33236:SF11">
    <property type="entry name" value="CUB DOMAIN-CONTAINING PROTEIN"/>
    <property type="match status" value="1"/>
</dbReference>
<proteinExistence type="predicted"/>
<reference evidence="5" key="1">
    <citation type="submission" date="2025-08" db="UniProtKB">
        <authorList>
            <consortium name="RefSeq"/>
        </authorList>
    </citation>
    <scope>IDENTIFICATION</scope>
    <source>
        <tissue evidence="5">Muscle</tissue>
    </source>
</reference>
<gene>
    <name evidence="5" type="primary">LOC106478432</name>
</gene>
<dbReference type="RefSeq" id="XP_022237736.1">
    <property type="nucleotide sequence ID" value="XM_022382028.1"/>
</dbReference>
<dbReference type="InterPro" id="IPR035914">
    <property type="entry name" value="Sperma_CUB_dom_sf"/>
</dbReference>
<dbReference type="SUPFAM" id="SSF49854">
    <property type="entry name" value="Spermadhesin, CUB domain"/>
    <property type="match status" value="1"/>
</dbReference>
<evidence type="ECO:0000256" key="2">
    <source>
        <dbReference type="PROSITE-ProRule" id="PRU00059"/>
    </source>
</evidence>
<organism evidence="4 5">
    <name type="scientific">Limulus polyphemus</name>
    <name type="common">Atlantic horseshoe crab</name>
    <dbReference type="NCBI Taxonomy" id="6850"/>
    <lineage>
        <taxon>Eukaryota</taxon>
        <taxon>Metazoa</taxon>
        <taxon>Ecdysozoa</taxon>
        <taxon>Arthropoda</taxon>
        <taxon>Chelicerata</taxon>
        <taxon>Merostomata</taxon>
        <taxon>Xiphosura</taxon>
        <taxon>Limulidae</taxon>
        <taxon>Limulus</taxon>
    </lineage>
</organism>
<evidence type="ECO:0000313" key="5">
    <source>
        <dbReference type="RefSeq" id="XP_022237736.1"/>
    </source>
</evidence>
<name>A0ABM1S281_LIMPO</name>
<dbReference type="PROSITE" id="PS01180">
    <property type="entry name" value="CUB"/>
    <property type="match status" value="1"/>
</dbReference>
<dbReference type="GeneID" id="106478432"/>
<dbReference type="Pfam" id="PF26080">
    <property type="entry name" value="CUB_animal"/>
    <property type="match status" value="1"/>
</dbReference>
<feature type="domain" description="CUB" evidence="3">
    <location>
        <begin position="68"/>
        <end position="185"/>
    </location>
</feature>
<dbReference type="PANTHER" id="PTHR33236">
    <property type="entry name" value="INTRAFLAGELLAR TRANSPORT PROTEIN 122 FAMILY PROTEIN-RELATED"/>
    <property type="match status" value="1"/>
</dbReference>
<evidence type="ECO:0000313" key="4">
    <source>
        <dbReference type="Proteomes" id="UP000694941"/>
    </source>
</evidence>
<dbReference type="Gene3D" id="2.60.120.290">
    <property type="entry name" value="Spermadhesin, CUB domain"/>
    <property type="match status" value="1"/>
</dbReference>